<accession>A0ACC3NRQ5</accession>
<comment type="caution">
    <text evidence="1">The sequence shown here is derived from an EMBL/GenBank/DDBJ whole genome shotgun (WGS) entry which is preliminary data.</text>
</comment>
<evidence type="ECO:0000313" key="1">
    <source>
        <dbReference type="EMBL" id="KAK3721955.1"/>
    </source>
</evidence>
<dbReference type="EMBL" id="JAUTXU010000015">
    <property type="protein sequence ID" value="KAK3721955.1"/>
    <property type="molecule type" value="Genomic_DNA"/>
</dbReference>
<proteinExistence type="predicted"/>
<sequence length="1037" mass="120115">MNEHGDIHELPELRDRDVELLYDICKRASDSDDAPFKALFAAYDAILVEQGEDTAHDDVVFRYLMRIGETTRTANRERRPVDLVKQLRDVLDTLGITVLDPQEGEGDSVTGTVEVERQSPRRPYTRRNRRVSFEDARFEETWLSEHTEPVNPPTPPFSAPHGLLKLSPRRGRDLVSPRRARSISSHRSGLTRNSTTRYSQHPSPSTADVSEVHERDHLNPTLYFEPSQTQLEQNAEAFLSTSTLRSARHALHSWHDLALGKQQRRQHAHEIAAVHDRRTLLKQSLDQWRATLDSKRQVQRHHRHLEKLEERARRARNSFLIHKSFTHWATSCEHEKLKTTVAQRHILKVSYFRRWRAIASENQAKIRKILVRKYLAVWREKTARRLLWEEQAVAHYDETLMRKCKSRWFWLFCSWRVEGWHERWMEKRTFGQLVIACQTRWEQQQQAEDFHQSRALRRCLRAFTERLRTHRSAFATAEQRYDRCLAGRSLNSIQAHTKLAPIVQTMTLKVDLDLLRKAFRIWHLHLSLSRQAAEVDRKRILQTAWTNWNDALRCKALAQRIDERVLIENMYRWLLQERLRLFQRTVDGRTLGRALGWWRAKIEAERDQIADAEFVFAERQRRRRLAYGMFRLNITMRAREDAERAGLELTNSRVLPKALEVWKDKTDHARGLAKWAAKARFWYLCTGALKTWKERTTEHKANRRRDAYVQVRANLKIKLVGRCFGKLRTVCMELHSMNSEAERRAKARVTEVASRTLAHWQDRSEMYGELNTQAVRVDQQKLLSSALIAVVVRRNDLDDMEQAALDLKRKFELELLAGALRRVQWATFTAARKAESADALWRRNRDQHKKQMLRYWAAKTTARRAPAVQAETHDDEPESPSLRPASRAASRLEGRPDFTLPSSPPTQGPMQSTPGYMRTPSRTRRAGRFRPLPTPVPFTPLAFDSAYLATTPAPLPTDGDTAGALPYATEGLTPQVTPFSRKLRAGGFPGAASAAPPSALRSSVFGGRPVQGGTNKSVRFAGPSRFRATDDEHVKTS</sequence>
<keyword evidence="2" id="KW-1185">Reference proteome</keyword>
<gene>
    <name evidence="1" type="ORF">LTR37_002771</name>
</gene>
<evidence type="ECO:0000313" key="2">
    <source>
        <dbReference type="Proteomes" id="UP001281147"/>
    </source>
</evidence>
<organism evidence="1 2">
    <name type="scientific">Vermiconidia calcicola</name>
    <dbReference type="NCBI Taxonomy" id="1690605"/>
    <lineage>
        <taxon>Eukaryota</taxon>
        <taxon>Fungi</taxon>
        <taxon>Dikarya</taxon>
        <taxon>Ascomycota</taxon>
        <taxon>Pezizomycotina</taxon>
        <taxon>Dothideomycetes</taxon>
        <taxon>Dothideomycetidae</taxon>
        <taxon>Mycosphaerellales</taxon>
        <taxon>Extremaceae</taxon>
        <taxon>Vermiconidia</taxon>
    </lineage>
</organism>
<name>A0ACC3NRQ5_9PEZI</name>
<dbReference type="Proteomes" id="UP001281147">
    <property type="component" value="Unassembled WGS sequence"/>
</dbReference>
<protein>
    <submittedName>
        <fullName evidence="1">Uncharacterized protein</fullName>
    </submittedName>
</protein>
<reference evidence="1" key="1">
    <citation type="submission" date="2023-07" db="EMBL/GenBank/DDBJ databases">
        <title>Black Yeasts Isolated from many extreme environments.</title>
        <authorList>
            <person name="Coleine C."/>
            <person name="Stajich J.E."/>
            <person name="Selbmann L."/>
        </authorList>
    </citation>
    <scope>NUCLEOTIDE SEQUENCE</scope>
    <source>
        <strain evidence="1">CCFEE 5714</strain>
    </source>
</reference>